<feature type="region of interest" description="Disordered" evidence="1">
    <location>
        <begin position="464"/>
        <end position="508"/>
    </location>
</feature>
<evidence type="ECO:0000313" key="2">
    <source>
        <dbReference type="EMBL" id="KAH6670325.1"/>
    </source>
</evidence>
<sequence>MPVVSGRERNNSSANKRGPPSQSPTSDGAQAPKRRPSTTSDTIHPSIETDDMDQDMSPAQASQSALQGTTQETTTNAQYIASDDEDDDDDLFADKQLADALPDVDALLGDVPEKKVRSYKEVVDNLTMLIRQRDEKREEARQIGEKMDIKNWLLAGNHLRHIYRGADPLSPVESAVNEIVEISKAAERLSALIQGEQEELHSRDFTAPGKALPLSSERGVYEEGYTLVEALRRSTPLVSTTSVRGNTVWKEPAPVVTGTRVNRLVEGGPGWNTEWRTLDHPQLNLDAAIIKLREARDRSNAVNATTPASVRESVRRALKHTQSTLHMILMIRQYFANGYTFHPNQLVGPEQLPPNGFCTRALLYMLALCFRRLIAIRDKDTTTGLNMSPIDFLRWRLAVHCQGHDHARQGKRGSIANCLRFIYREVSEKPHQCGDQLLRSVMIHASRIEGQSGVWSAARRCRERRSGQQRALPAAEEDVGDEEESAEEEGEEEESADGADEDSDMADR</sequence>
<comment type="caution">
    <text evidence="2">The sequence shown here is derived from an EMBL/GenBank/DDBJ whole genome shotgun (WGS) entry which is preliminary data.</text>
</comment>
<protein>
    <submittedName>
        <fullName evidence="2">Uncharacterized protein</fullName>
    </submittedName>
</protein>
<evidence type="ECO:0000313" key="3">
    <source>
        <dbReference type="Proteomes" id="UP000770015"/>
    </source>
</evidence>
<feature type="compositionally biased region" description="Acidic residues" evidence="1">
    <location>
        <begin position="475"/>
        <end position="508"/>
    </location>
</feature>
<dbReference type="Proteomes" id="UP000770015">
    <property type="component" value="Unassembled WGS sequence"/>
</dbReference>
<evidence type="ECO:0000256" key="1">
    <source>
        <dbReference type="SAM" id="MobiDB-lite"/>
    </source>
</evidence>
<organism evidence="2 3">
    <name type="scientific">Plectosphaerella plurivora</name>
    <dbReference type="NCBI Taxonomy" id="936078"/>
    <lineage>
        <taxon>Eukaryota</taxon>
        <taxon>Fungi</taxon>
        <taxon>Dikarya</taxon>
        <taxon>Ascomycota</taxon>
        <taxon>Pezizomycotina</taxon>
        <taxon>Sordariomycetes</taxon>
        <taxon>Hypocreomycetidae</taxon>
        <taxon>Glomerellales</taxon>
        <taxon>Plectosphaerellaceae</taxon>
        <taxon>Plectosphaerella</taxon>
    </lineage>
</organism>
<dbReference type="OrthoDB" id="5041951at2759"/>
<reference evidence="2" key="1">
    <citation type="journal article" date="2021" name="Nat. Commun.">
        <title>Genetic determinants of endophytism in the Arabidopsis root mycobiome.</title>
        <authorList>
            <person name="Mesny F."/>
            <person name="Miyauchi S."/>
            <person name="Thiergart T."/>
            <person name="Pickel B."/>
            <person name="Atanasova L."/>
            <person name="Karlsson M."/>
            <person name="Huettel B."/>
            <person name="Barry K.W."/>
            <person name="Haridas S."/>
            <person name="Chen C."/>
            <person name="Bauer D."/>
            <person name="Andreopoulos W."/>
            <person name="Pangilinan J."/>
            <person name="LaButti K."/>
            <person name="Riley R."/>
            <person name="Lipzen A."/>
            <person name="Clum A."/>
            <person name="Drula E."/>
            <person name="Henrissat B."/>
            <person name="Kohler A."/>
            <person name="Grigoriev I.V."/>
            <person name="Martin F.M."/>
            <person name="Hacquard S."/>
        </authorList>
    </citation>
    <scope>NUCLEOTIDE SEQUENCE</scope>
    <source>
        <strain evidence="2">MPI-SDFR-AT-0117</strain>
    </source>
</reference>
<dbReference type="AlphaFoldDB" id="A0A9P8V3L7"/>
<dbReference type="EMBL" id="JAGSXJ010000030">
    <property type="protein sequence ID" value="KAH6670325.1"/>
    <property type="molecule type" value="Genomic_DNA"/>
</dbReference>
<keyword evidence="3" id="KW-1185">Reference proteome</keyword>
<feature type="region of interest" description="Disordered" evidence="1">
    <location>
        <begin position="1"/>
        <end position="73"/>
    </location>
</feature>
<feature type="compositionally biased region" description="Polar residues" evidence="1">
    <location>
        <begin position="57"/>
        <end position="73"/>
    </location>
</feature>
<feature type="compositionally biased region" description="Basic and acidic residues" evidence="1">
    <location>
        <begin position="1"/>
        <end position="10"/>
    </location>
</feature>
<name>A0A9P8V3L7_9PEZI</name>
<proteinExistence type="predicted"/>
<gene>
    <name evidence="2" type="ORF">F5X68DRAFT_265065</name>
</gene>
<accession>A0A9P8V3L7</accession>